<dbReference type="InterPro" id="IPR001563">
    <property type="entry name" value="Peptidase_S10"/>
</dbReference>
<dbReference type="AlphaFoldDB" id="A0ABC8SVH2"/>
<keyword evidence="3" id="KW-1185">Reference proteome</keyword>
<evidence type="ECO:0000256" key="1">
    <source>
        <dbReference type="ARBA" id="ARBA00009431"/>
    </source>
</evidence>
<accession>A0ABC8SVH2</accession>
<dbReference type="Proteomes" id="UP001642360">
    <property type="component" value="Unassembled WGS sequence"/>
</dbReference>
<evidence type="ECO:0000313" key="3">
    <source>
        <dbReference type="Proteomes" id="UP001642360"/>
    </source>
</evidence>
<sequence>MLYIRQLEQIKHELEYINSSTTLPFIFQDRTMARFVLLCFFLLCLVGSIHCDDSGFDFKESLDSLGSPLLDSFAFDTSTGLPPYMGPQVGLKEQNKITTLPGQPDGINFDQYSGYVTIEADAERALFYYFVESPQNSSTKPLVLWLNGAPGCSAFGLGALMEVGPFRVGKDGKTLYQNEYAWTDGELFEFPINLIMSTSNFKLFNMLTNIMNLIFELLLVANVIFLETPAGAGFSYSNRTTNYKLSGDNVIVRDSYTFLVNWFERFSEYKTRDFFIVTEGYAGHYAPKLAQLILDNNKHTSQATINLRGIVVSFHTYM</sequence>
<name>A0ABC8SVH2_9AQUA</name>
<proteinExistence type="inferred from homology"/>
<comment type="caution">
    <text evidence="2">The sequence shown here is derived from an EMBL/GenBank/DDBJ whole genome shotgun (WGS) entry which is preliminary data.</text>
</comment>
<organism evidence="2 3">
    <name type="scientific">Ilex paraguariensis</name>
    <name type="common">yerba mate</name>
    <dbReference type="NCBI Taxonomy" id="185542"/>
    <lineage>
        <taxon>Eukaryota</taxon>
        <taxon>Viridiplantae</taxon>
        <taxon>Streptophyta</taxon>
        <taxon>Embryophyta</taxon>
        <taxon>Tracheophyta</taxon>
        <taxon>Spermatophyta</taxon>
        <taxon>Magnoliopsida</taxon>
        <taxon>eudicotyledons</taxon>
        <taxon>Gunneridae</taxon>
        <taxon>Pentapetalae</taxon>
        <taxon>asterids</taxon>
        <taxon>campanulids</taxon>
        <taxon>Aquifoliales</taxon>
        <taxon>Aquifoliaceae</taxon>
        <taxon>Ilex</taxon>
    </lineage>
</organism>
<dbReference type="EMBL" id="CAUOFW020003313">
    <property type="protein sequence ID" value="CAK9159174.1"/>
    <property type="molecule type" value="Genomic_DNA"/>
</dbReference>
<dbReference type="PANTHER" id="PTHR11802">
    <property type="entry name" value="SERINE PROTEASE FAMILY S10 SERINE CARBOXYPEPTIDASE"/>
    <property type="match status" value="1"/>
</dbReference>
<dbReference type="Pfam" id="PF00450">
    <property type="entry name" value="Peptidase_S10"/>
    <property type="match status" value="2"/>
</dbReference>
<dbReference type="Gene3D" id="3.40.50.1820">
    <property type="entry name" value="alpha/beta hydrolase"/>
    <property type="match status" value="1"/>
</dbReference>
<evidence type="ECO:0000313" key="2">
    <source>
        <dbReference type="EMBL" id="CAK9159174.1"/>
    </source>
</evidence>
<dbReference type="SUPFAM" id="SSF53474">
    <property type="entry name" value="alpha/beta-Hydrolases"/>
    <property type="match status" value="2"/>
</dbReference>
<evidence type="ECO:0008006" key="4">
    <source>
        <dbReference type="Google" id="ProtNLM"/>
    </source>
</evidence>
<dbReference type="InterPro" id="IPR029058">
    <property type="entry name" value="AB_hydrolase_fold"/>
</dbReference>
<dbReference type="PRINTS" id="PR00724">
    <property type="entry name" value="CRBOXYPTASEC"/>
</dbReference>
<gene>
    <name evidence="2" type="ORF">ILEXP_LOCUS27856</name>
</gene>
<comment type="similarity">
    <text evidence="1">Belongs to the peptidase S10 family.</text>
</comment>
<reference evidence="2 3" key="1">
    <citation type="submission" date="2024-02" db="EMBL/GenBank/DDBJ databases">
        <authorList>
            <person name="Vignale AGUSTIN F."/>
            <person name="Sosa J E."/>
            <person name="Modenutti C."/>
        </authorList>
    </citation>
    <scope>NUCLEOTIDE SEQUENCE [LARGE SCALE GENOMIC DNA]</scope>
</reference>
<dbReference type="PANTHER" id="PTHR11802:SF460">
    <property type="entry name" value="CARBOXYPEPTIDASE"/>
    <property type="match status" value="1"/>
</dbReference>
<protein>
    <recommendedName>
        <fullName evidence="4">Carboxypeptidase</fullName>
    </recommendedName>
</protein>